<protein>
    <recommendedName>
        <fullName evidence="6">HTH merR-type domain-containing protein</fullName>
    </recommendedName>
</protein>
<keyword evidence="1" id="KW-0678">Repressor</keyword>
<keyword evidence="8" id="KW-1185">Reference proteome</keyword>
<evidence type="ECO:0000256" key="2">
    <source>
        <dbReference type="ARBA" id="ARBA00023015"/>
    </source>
</evidence>
<dbReference type="PROSITE" id="PS50937">
    <property type="entry name" value="HTH_MERR_2"/>
    <property type="match status" value="1"/>
</dbReference>
<feature type="coiled-coil region" evidence="5">
    <location>
        <begin position="122"/>
        <end position="171"/>
    </location>
</feature>
<dbReference type="InterPro" id="IPR009061">
    <property type="entry name" value="DNA-bd_dom_put_sf"/>
</dbReference>
<gene>
    <name evidence="7" type="ORF">CPJCM30710_22510</name>
</gene>
<dbReference type="RefSeq" id="WP_212904279.1">
    <property type="nucleotide sequence ID" value="NZ_BOPZ01000019.1"/>
</dbReference>
<dbReference type="Proteomes" id="UP000679179">
    <property type="component" value="Unassembled WGS sequence"/>
</dbReference>
<evidence type="ECO:0000256" key="4">
    <source>
        <dbReference type="ARBA" id="ARBA00023163"/>
    </source>
</evidence>
<evidence type="ECO:0000313" key="7">
    <source>
        <dbReference type="EMBL" id="GIM29585.1"/>
    </source>
</evidence>
<keyword evidence="5" id="KW-0175">Coiled coil</keyword>
<dbReference type="PANTHER" id="PTHR30204:SF69">
    <property type="entry name" value="MERR-FAMILY TRANSCRIPTIONAL REGULATOR"/>
    <property type="match status" value="1"/>
</dbReference>
<dbReference type="InterPro" id="IPR000551">
    <property type="entry name" value="MerR-type_HTH_dom"/>
</dbReference>
<dbReference type="GO" id="GO:0003700">
    <property type="term" value="F:DNA-binding transcription factor activity"/>
    <property type="evidence" value="ECO:0007669"/>
    <property type="project" value="InterPro"/>
</dbReference>
<keyword evidence="2" id="KW-0805">Transcription regulation</keyword>
<accession>A0A919RZS5</accession>
<dbReference type="InterPro" id="IPR047057">
    <property type="entry name" value="MerR_fam"/>
</dbReference>
<evidence type="ECO:0000256" key="3">
    <source>
        <dbReference type="ARBA" id="ARBA00023125"/>
    </source>
</evidence>
<keyword evidence="4" id="KW-0804">Transcription</keyword>
<evidence type="ECO:0000256" key="5">
    <source>
        <dbReference type="SAM" id="Coils"/>
    </source>
</evidence>
<dbReference type="AlphaFoldDB" id="A0A919RZS5"/>
<dbReference type="SUPFAM" id="SSF46955">
    <property type="entry name" value="Putative DNA-binding domain"/>
    <property type="match status" value="1"/>
</dbReference>
<name>A0A919RZS5_9CLOT</name>
<dbReference type="GO" id="GO:0003677">
    <property type="term" value="F:DNA binding"/>
    <property type="evidence" value="ECO:0007669"/>
    <property type="project" value="UniProtKB-KW"/>
</dbReference>
<reference evidence="7" key="1">
    <citation type="submission" date="2021-03" db="EMBL/GenBank/DDBJ databases">
        <title>Taxonomic study of Clostridium polyendosporum from meadow-gley soil under rice.</title>
        <authorList>
            <person name="Kobayashi H."/>
            <person name="Tanizawa Y."/>
            <person name="Yagura M."/>
        </authorList>
    </citation>
    <scope>NUCLEOTIDE SEQUENCE</scope>
    <source>
        <strain evidence="7">JCM 30710</strain>
    </source>
</reference>
<organism evidence="7 8">
    <name type="scientific">Clostridium polyendosporum</name>
    <dbReference type="NCBI Taxonomy" id="69208"/>
    <lineage>
        <taxon>Bacteria</taxon>
        <taxon>Bacillati</taxon>
        <taxon>Bacillota</taxon>
        <taxon>Clostridia</taxon>
        <taxon>Eubacteriales</taxon>
        <taxon>Clostridiaceae</taxon>
        <taxon>Clostridium</taxon>
    </lineage>
</organism>
<evidence type="ECO:0000313" key="8">
    <source>
        <dbReference type="Proteomes" id="UP000679179"/>
    </source>
</evidence>
<proteinExistence type="predicted"/>
<comment type="caution">
    <text evidence="7">The sequence shown here is derived from an EMBL/GenBank/DDBJ whole genome shotgun (WGS) entry which is preliminary data.</text>
</comment>
<evidence type="ECO:0000256" key="1">
    <source>
        <dbReference type="ARBA" id="ARBA00022491"/>
    </source>
</evidence>
<keyword evidence="3" id="KW-0238">DNA-binding</keyword>
<evidence type="ECO:0000259" key="6">
    <source>
        <dbReference type="PROSITE" id="PS50937"/>
    </source>
</evidence>
<dbReference type="SMART" id="SM00422">
    <property type="entry name" value="HTH_MERR"/>
    <property type="match status" value="1"/>
</dbReference>
<dbReference type="Pfam" id="PF13411">
    <property type="entry name" value="MerR_1"/>
    <property type="match status" value="1"/>
</dbReference>
<feature type="domain" description="HTH merR-type" evidence="6">
    <location>
        <begin position="8"/>
        <end position="76"/>
    </location>
</feature>
<sequence length="181" mass="21173">MIESREKMYSIGEACEILKCEVHNLRYIEKAVGLEIKRNEFQERIYTHEDLVTLKSVFELKEQGLNYKAIKKVLEQQGEVAVTNTDSLGSDLVMQPDNVEKFMNFLASTIEQGVESKVTPALDSIMNRMESLEKQNQELRDALEQAQQKYYKELYAKLTKLEEAQEVERNQPWFKKIFGRK</sequence>
<dbReference type="EMBL" id="BOPZ01000019">
    <property type="protein sequence ID" value="GIM29585.1"/>
    <property type="molecule type" value="Genomic_DNA"/>
</dbReference>
<dbReference type="Gene3D" id="1.10.1660.10">
    <property type="match status" value="1"/>
</dbReference>
<dbReference type="PANTHER" id="PTHR30204">
    <property type="entry name" value="REDOX-CYCLING DRUG-SENSING TRANSCRIPTIONAL ACTIVATOR SOXR"/>
    <property type="match status" value="1"/>
</dbReference>